<evidence type="ECO:0000313" key="2">
    <source>
        <dbReference type="Proteomes" id="UP001059597"/>
    </source>
</evidence>
<reference evidence="1" key="1">
    <citation type="submission" date="2022-06" db="EMBL/GenBank/DDBJ databases">
        <title>Complete genome sequence of Streptomyces nigrescens HEK616.</title>
        <authorList>
            <person name="Asamizu S."/>
            <person name="Onaka H."/>
        </authorList>
    </citation>
    <scope>NUCLEOTIDE SEQUENCE</scope>
    <source>
        <strain evidence="1">HEK616</strain>
    </source>
</reference>
<protein>
    <submittedName>
        <fullName evidence="1">Uncharacterized protein</fullName>
    </submittedName>
</protein>
<evidence type="ECO:0000313" key="1">
    <source>
        <dbReference type="EMBL" id="BDM72052.1"/>
    </source>
</evidence>
<proteinExistence type="predicted"/>
<name>A0ABM8A0F1_STRNI</name>
<gene>
    <name evidence="1" type="ORF">HEK616_55390</name>
</gene>
<dbReference type="Proteomes" id="UP001059597">
    <property type="component" value="Chromosome"/>
</dbReference>
<accession>A0ABM8A0F1</accession>
<sequence length="84" mass="8881">MVLLAGRGASLGRVGFPQDGLFGGEQRAIAEDLAGRGAGGVLRGREVRVATVRRSVAARSRPAWLNASLARTPRWYVREAAAPP</sequence>
<keyword evidence="2" id="KW-1185">Reference proteome</keyword>
<dbReference type="EMBL" id="AP026073">
    <property type="protein sequence ID" value="BDM72052.1"/>
    <property type="molecule type" value="Genomic_DNA"/>
</dbReference>
<organism evidence="1 2">
    <name type="scientific">Streptomyces nigrescens</name>
    <dbReference type="NCBI Taxonomy" id="1920"/>
    <lineage>
        <taxon>Bacteria</taxon>
        <taxon>Bacillati</taxon>
        <taxon>Actinomycetota</taxon>
        <taxon>Actinomycetes</taxon>
        <taxon>Kitasatosporales</taxon>
        <taxon>Streptomycetaceae</taxon>
        <taxon>Streptomyces</taxon>
    </lineage>
</organism>